<evidence type="ECO:0000256" key="3">
    <source>
        <dbReference type="ARBA" id="ARBA00022692"/>
    </source>
</evidence>
<sequence>MNVSMIREIFAEYGKLGRVYLQLAENEADSVKHKRKWRNTACKHFTEGWVEFEKKRVAKFVAATLNNTQISSQKKSKFYDIMWNIKYLPKFKWFHLDERLAHERAVRKQRLLTEVAQAKRESNYFSYNVDRSKKLRRKQEQGGEETTFKLPEVRQRDTDGEIRSRKAESRVEDRTEFLKSIFGLFSHFLSLCSLCSREWPTTSHINVSPSQQRPVPQTLCSALQKEPNCKCLVLTVLIYGCLAAVTWCRCANVTKIMVNFTKFPIKSTKQVSSPCDDGYIYIPVAFMGMLYLVYLVECYHSPIRIDLLHAESQDSVLSKLAQLKMAQPRIWWKAISYHYVRRKRQITRYRNGDNYTTTQVYYERVNTHSATSHYYYDYCGVKDISKELILEPKIPITKIMLTKGFAFSNIRSATEFEEARSRFFAEQELSDNYMEMREGLDLGYNVNTMLVAVLGNPWFTNRYVYWCLSALLLSWPLRMIIEYKTQYADYQVTKLFGVNYDTPTSSEPIHASMSQLSQPGSYMLAPSYSEALLMDPATPRSDGPAPDQQNWPTQTAEANVATDMVPSYSEALLYERAEQHDQPTVVVNVAESGNADVAATTTTTCHNVGDATAQTTLPGMPCEMAQGVPPCSTDNLQVDASPSKCSSCGRTSASTQTINPDQFSARKSVRNKSSGSSQTDFTFVGFEREHGAIPRDISEPNLRSRTEQANAYPKSNIRSLENILEEELAASASKAFLSADARLPRPYAFEQRQRRFPVSRRSLSLDETDPELSPTRHAHDNGAIPKYEPRSRITVNPMSNEACWKLPNSKTYFCLKSILKQNRRRYTLVTADEFQNLADANRDRECVDSSFGRGEKIDEIQPDKPTPIDRPRSRERLNPRRRMPSFEEFMSERSRAYAGDQKREGFRTLIFASPIQEVCPGDPFRGKNIVPVASSMERGFRENPAHPSRSSIDRDAFRSHILNDYPGEWGVSADPRRSSSVAYPSLVVRPSYRYSEREFHYHTHARFNETSTPVNVADNASRMEAPRAYRNEFAFPNTLEHRAGSRSMLQSPRSEQPTPSRLGEDRPVISYTPSRQHQRANYVPSTGLTRSLTERRPRLARTDKNFRRSFTGRVEDYRAEYARSTRRNFSMETSL</sequence>
<dbReference type="STRING" id="2015173.A0A026WIT1"/>
<evidence type="ECO:0000256" key="6">
    <source>
        <dbReference type="SAM" id="MobiDB-lite"/>
    </source>
</evidence>
<evidence type="ECO:0000256" key="5">
    <source>
        <dbReference type="ARBA" id="ARBA00023136"/>
    </source>
</evidence>
<evidence type="ECO:0000256" key="2">
    <source>
        <dbReference type="ARBA" id="ARBA00009583"/>
    </source>
</evidence>
<feature type="compositionally biased region" description="Basic and acidic residues" evidence="6">
    <location>
        <begin position="692"/>
        <end position="706"/>
    </location>
</feature>
<gene>
    <name evidence="7" type="ORF">X777_03615</name>
</gene>
<feature type="region of interest" description="Disordered" evidence="6">
    <location>
        <begin position="1041"/>
        <end position="1080"/>
    </location>
</feature>
<keyword evidence="5" id="KW-0472">Membrane</keyword>
<evidence type="ECO:0000256" key="4">
    <source>
        <dbReference type="ARBA" id="ARBA00022989"/>
    </source>
</evidence>
<feature type="region of interest" description="Disordered" evidence="6">
    <location>
        <begin position="692"/>
        <end position="711"/>
    </location>
</feature>
<evidence type="ECO:0000313" key="8">
    <source>
        <dbReference type="Proteomes" id="UP000053097"/>
    </source>
</evidence>
<keyword evidence="8" id="KW-1185">Reference proteome</keyword>
<dbReference type="Pfam" id="PF14857">
    <property type="entry name" value="TMEM151"/>
    <property type="match status" value="1"/>
</dbReference>
<dbReference type="Proteomes" id="UP000053097">
    <property type="component" value="Unassembled WGS sequence"/>
</dbReference>
<evidence type="ECO:0000256" key="1">
    <source>
        <dbReference type="ARBA" id="ARBA00004141"/>
    </source>
</evidence>
<feature type="region of interest" description="Disordered" evidence="6">
    <location>
        <begin position="856"/>
        <end position="876"/>
    </location>
</feature>
<dbReference type="OrthoDB" id="287393at2759"/>
<protein>
    <submittedName>
        <fullName evidence="7">Uncharacterized protein</fullName>
    </submittedName>
</protein>
<organism evidence="7 8">
    <name type="scientific">Ooceraea biroi</name>
    <name type="common">Clonal raider ant</name>
    <name type="synonym">Cerapachys biroi</name>
    <dbReference type="NCBI Taxonomy" id="2015173"/>
    <lineage>
        <taxon>Eukaryota</taxon>
        <taxon>Metazoa</taxon>
        <taxon>Ecdysozoa</taxon>
        <taxon>Arthropoda</taxon>
        <taxon>Hexapoda</taxon>
        <taxon>Insecta</taxon>
        <taxon>Pterygota</taxon>
        <taxon>Neoptera</taxon>
        <taxon>Endopterygota</taxon>
        <taxon>Hymenoptera</taxon>
        <taxon>Apocrita</taxon>
        <taxon>Aculeata</taxon>
        <taxon>Formicoidea</taxon>
        <taxon>Formicidae</taxon>
        <taxon>Dorylinae</taxon>
        <taxon>Ooceraea</taxon>
    </lineage>
</organism>
<proteinExistence type="inferred from homology"/>
<reference evidence="7 8" key="1">
    <citation type="journal article" date="2014" name="Curr. Biol.">
        <title>The genome of the clonal raider ant Cerapachys biroi.</title>
        <authorList>
            <person name="Oxley P.R."/>
            <person name="Ji L."/>
            <person name="Fetter-Pruneda I."/>
            <person name="McKenzie S.K."/>
            <person name="Li C."/>
            <person name="Hu H."/>
            <person name="Zhang G."/>
            <person name="Kronauer D.J."/>
        </authorList>
    </citation>
    <scope>NUCLEOTIDE SEQUENCE [LARGE SCALE GENOMIC DNA]</scope>
</reference>
<comment type="subcellular location">
    <subcellularLocation>
        <location evidence="1">Membrane</location>
        <topology evidence="1">Multi-pass membrane protein</topology>
    </subcellularLocation>
</comment>
<dbReference type="InterPro" id="IPR026767">
    <property type="entry name" value="Tmem151"/>
</dbReference>
<keyword evidence="4" id="KW-1133">Transmembrane helix</keyword>
<feature type="region of interest" description="Disordered" evidence="6">
    <location>
        <begin position="665"/>
        <end position="687"/>
    </location>
</feature>
<dbReference type="CDD" id="cd12263">
    <property type="entry name" value="RRM_ABT1_like"/>
    <property type="match status" value="1"/>
</dbReference>
<keyword evidence="3" id="KW-0812">Transmembrane</keyword>
<evidence type="ECO:0000313" key="7">
    <source>
        <dbReference type="EMBL" id="EZA55930.1"/>
    </source>
</evidence>
<feature type="region of interest" description="Disordered" evidence="6">
    <location>
        <begin position="764"/>
        <end position="785"/>
    </location>
</feature>
<dbReference type="PANTHER" id="PTHR31893:SF5">
    <property type="entry name" value="TRANSMEMBRANE PROTEIN 151 HOMOLOG"/>
    <property type="match status" value="1"/>
</dbReference>
<dbReference type="PANTHER" id="PTHR31893">
    <property type="entry name" value="TRANSMEMBRANE PROTEIN 151 HOMOLOG"/>
    <property type="match status" value="1"/>
</dbReference>
<accession>A0A026WIT1</accession>
<dbReference type="GO" id="GO:0016020">
    <property type="term" value="C:membrane"/>
    <property type="evidence" value="ECO:0007669"/>
    <property type="project" value="UniProtKB-SubCell"/>
</dbReference>
<comment type="similarity">
    <text evidence="2">Belongs to the TMEM151 family.</text>
</comment>
<feature type="compositionally biased region" description="Polar residues" evidence="6">
    <location>
        <begin position="1047"/>
        <end position="1059"/>
    </location>
</feature>
<dbReference type="AlphaFoldDB" id="A0A026WIT1"/>
<dbReference type="OMA" id="MSNEACW"/>
<name>A0A026WIT1_OOCBI</name>
<dbReference type="InterPro" id="IPR034353">
    <property type="entry name" value="ABT1/ESF2_RRM"/>
</dbReference>
<dbReference type="EMBL" id="KK107182">
    <property type="protein sequence ID" value="EZA55930.1"/>
    <property type="molecule type" value="Genomic_DNA"/>
</dbReference>
<feature type="compositionally biased region" description="Polar residues" evidence="6">
    <location>
        <begin position="671"/>
        <end position="681"/>
    </location>
</feature>